<evidence type="ECO:0000313" key="1">
    <source>
        <dbReference type="EMBL" id="KAJ8305907.1"/>
    </source>
</evidence>
<accession>A0ABQ9EQN6</accession>
<reference evidence="1 2" key="1">
    <citation type="submission" date="2022-12" db="EMBL/GenBank/DDBJ databases">
        <title>Chromosome-level genome of Tegillarca granosa.</title>
        <authorList>
            <person name="Kim J."/>
        </authorList>
    </citation>
    <scope>NUCLEOTIDE SEQUENCE [LARGE SCALE GENOMIC DNA]</scope>
    <source>
        <strain evidence="1">Teg-2019</strain>
        <tissue evidence="1">Adductor muscle</tissue>
    </source>
</reference>
<protein>
    <submittedName>
        <fullName evidence="1">Uncharacterized protein</fullName>
    </submittedName>
</protein>
<gene>
    <name evidence="1" type="ORF">KUTeg_016452</name>
</gene>
<keyword evidence="2" id="KW-1185">Reference proteome</keyword>
<organism evidence="1 2">
    <name type="scientific">Tegillarca granosa</name>
    <name type="common">Malaysian cockle</name>
    <name type="synonym">Anadara granosa</name>
    <dbReference type="NCBI Taxonomy" id="220873"/>
    <lineage>
        <taxon>Eukaryota</taxon>
        <taxon>Metazoa</taxon>
        <taxon>Spiralia</taxon>
        <taxon>Lophotrochozoa</taxon>
        <taxon>Mollusca</taxon>
        <taxon>Bivalvia</taxon>
        <taxon>Autobranchia</taxon>
        <taxon>Pteriomorphia</taxon>
        <taxon>Arcoida</taxon>
        <taxon>Arcoidea</taxon>
        <taxon>Arcidae</taxon>
        <taxon>Tegillarca</taxon>
    </lineage>
</organism>
<name>A0ABQ9EQN6_TEGGR</name>
<dbReference type="Proteomes" id="UP001217089">
    <property type="component" value="Unassembled WGS sequence"/>
</dbReference>
<sequence length="133" mass="15291">MIMGAPLTKQRGVCVQGKNETRKYVPLTPYKPFPEERRKAPGELISQFPAFPAAPETVLSDGELYWLADCDFMPYNDSTIFTSSGAYQPRLNHPWIPDKRVPVGRLCRLHFDRPKLREYHNKGKKGKGKEKEK</sequence>
<proteinExistence type="predicted"/>
<comment type="caution">
    <text evidence="1">The sequence shown here is derived from an EMBL/GenBank/DDBJ whole genome shotgun (WGS) entry which is preliminary data.</text>
</comment>
<dbReference type="EMBL" id="JARBDR010000813">
    <property type="protein sequence ID" value="KAJ8305907.1"/>
    <property type="molecule type" value="Genomic_DNA"/>
</dbReference>
<evidence type="ECO:0000313" key="2">
    <source>
        <dbReference type="Proteomes" id="UP001217089"/>
    </source>
</evidence>